<dbReference type="AlphaFoldDB" id="A0A3S3VI88"/>
<organism evidence="3 4">
    <name type="scientific">Falsigemmobacter intermedius</name>
    <dbReference type="NCBI Taxonomy" id="1553448"/>
    <lineage>
        <taxon>Bacteria</taxon>
        <taxon>Pseudomonadati</taxon>
        <taxon>Pseudomonadota</taxon>
        <taxon>Alphaproteobacteria</taxon>
        <taxon>Rhodobacterales</taxon>
        <taxon>Paracoccaceae</taxon>
        <taxon>Falsigemmobacter</taxon>
    </lineage>
</organism>
<protein>
    <recommendedName>
        <fullName evidence="2">Flagellar hook-length control protein-like C-terminal domain-containing protein</fullName>
    </recommendedName>
</protein>
<dbReference type="Proteomes" id="UP000287168">
    <property type="component" value="Unassembled WGS sequence"/>
</dbReference>
<dbReference type="PANTHER" id="PTHR37533:SF2">
    <property type="entry name" value="FLAGELLAR HOOK-LENGTH CONTROL PROTEIN"/>
    <property type="match status" value="1"/>
</dbReference>
<proteinExistence type="predicted"/>
<dbReference type="InterPro" id="IPR021136">
    <property type="entry name" value="Flagellar_hook_control-like_C"/>
</dbReference>
<name>A0A3S3VI88_9RHOB</name>
<feature type="region of interest" description="Disordered" evidence="1">
    <location>
        <begin position="315"/>
        <end position="357"/>
    </location>
</feature>
<accession>A0A3S3VI88</accession>
<keyword evidence="4" id="KW-1185">Reference proteome</keyword>
<dbReference type="CDD" id="cd17470">
    <property type="entry name" value="T3SS_Flik_C"/>
    <property type="match status" value="1"/>
</dbReference>
<feature type="compositionally biased region" description="Polar residues" evidence="1">
    <location>
        <begin position="30"/>
        <end position="49"/>
    </location>
</feature>
<evidence type="ECO:0000256" key="1">
    <source>
        <dbReference type="SAM" id="MobiDB-lite"/>
    </source>
</evidence>
<feature type="region of interest" description="Disordered" evidence="1">
    <location>
        <begin position="231"/>
        <end position="251"/>
    </location>
</feature>
<dbReference type="Gene3D" id="3.30.750.140">
    <property type="match status" value="1"/>
</dbReference>
<feature type="domain" description="Flagellar hook-length control protein-like C-terminal" evidence="2">
    <location>
        <begin position="264"/>
        <end position="333"/>
    </location>
</feature>
<dbReference type="Pfam" id="PF02120">
    <property type="entry name" value="Flg_hook"/>
    <property type="match status" value="1"/>
</dbReference>
<feature type="compositionally biased region" description="Low complexity" evidence="1">
    <location>
        <begin position="235"/>
        <end position="245"/>
    </location>
</feature>
<dbReference type="PANTHER" id="PTHR37533">
    <property type="entry name" value="FLAGELLAR HOOK-LENGTH CONTROL PROTEIN"/>
    <property type="match status" value="1"/>
</dbReference>
<reference evidence="3 4" key="1">
    <citation type="journal article" date="2015" name="Int. J. Syst. Evol. Microbiol.">
        <title>Gemmobacter intermedius sp. nov., isolated from a white stork (Ciconia ciconia).</title>
        <authorList>
            <person name="Kampfer P."/>
            <person name="Jerzak L."/>
            <person name="Wilharm G."/>
            <person name="Golke J."/>
            <person name="Busse H.J."/>
            <person name="Glaeser S.P."/>
        </authorList>
    </citation>
    <scope>NUCLEOTIDE SEQUENCE [LARGE SCALE GENOMIC DNA]</scope>
    <source>
        <strain evidence="3 4">119/4</strain>
    </source>
</reference>
<comment type="caution">
    <text evidence="3">The sequence shown here is derived from an EMBL/GenBank/DDBJ whole genome shotgun (WGS) entry which is preliminary data.</text>
</comment>
<gene>
    <name evidence="3" type="ORF">EP867_18200</name>
</gene>
<feature type="compositionally biased region" description="Basic and acidic residues" evidence="1">
    <location>
        <begin position="147"/>
        <end position="162"/>
    </location>
</feature>
<evidence type="ECO:0000259" key="2">
    <source>
        <dbReference type="Pfam" id="PF02120"/>
    </source>
</evidence>
<evidence type="ECO:0000313" key="3">
    <source>
        <dbReference type="EMBL" id="RWY36379.1"/>
    </source>
</evidence>
<evidence type="ECO:0000313" key="4">
    <source>
        <dbReference type="Proteomes" id="UP000287168"/>
    </source>
</evidence>
<dbReference type="InterPro" id="IPR052563">
    <property type="entry name" value="FliK"/>
</dbReference>
<dbReference type="OrthoDB" id="7203912at2"/>
<dbReference type="InterPro" id="IPR038610">
    <property type="entry name" value="FliK-like_C_sf"/>
</dbReference>
<feature type="region of interest" description="Disordered" evidence="1">
    <location>
        <begin position="1"/>
        <end position="178"/>
    </location>
</feature>
<dbReference type="EMBL" id="SBLC01000062">
    <property type="protein sequence ID" value="RWY36379.1"/>
    <property type="molecule type" value="Genomic_DNA"/>
</dbReference>
<sequence length="375" mass="39947">CSGEPPQPRTDQQILLRNLPSRHPSETSEENSPLWSWNKTADLNGMQTPDTDHKGPPAEDGTDLSVPARAGTDSPPASTGHHLAFPQHHSAQHSAPQMQTAVTTAVVTSGDALQLPPPEASLTEPALAHPSAPPDIAAQAQPKTRSRNPDPRADALHREPDVLSRLQPAPAPRAAESDVQGRILMPAVLPQASKGATPDPIVLTGDIGPPVSLRDLPTAENRFDLQLTALKNDSPPTQAAAPPQALRSSPGLPDQILTALRKLENNEIELQLDPPELGGLRITLKTEGELAQVRFAADRPETMDLLRRSRGDLQEGLNEQGFSHVSFSFEGRDHEDPGPGQAGQPPPSALRPDDNPLHAAATAVRQGSDGLDLRL</sequence>
<feature type="non-terminal residue" evidence="3">
    <location>
        <position position="1"/>
    </location>
</feature>